<gene>
    <name evidence="1" type="ORF">EDD57_14421</name>
</gene>
<evidence type="ECO:0000313" key="1">
    <source>
        <dbReference type="EMBL" id="TCP64033.1"/>
    </source>
</evidence>
<dbReference type="Proteomes" id="UP000294746">
    <property type="component" value="Unassembled WGS sequence"/>
</dbReference>
<dbReference type="AlphaFoldDB" id="A0A4R2RLM7"/>
<reference evidence="1 2" key="1">
    <citation type="submission" date="2019-03" db="EMBL/GenBank/DDBJ databases">
        <title>Genomic Encyclopedia of Type Strains, Phase IV (KMG-IV): sequencing the most valuable type-strain genomes for metagenomic binning, comparative biology and taxonomic classification.</title>
        <authorList>
            <person name="Goeker M."/>
        </authorList>
    </citation>
    <scope>NUCLEOTIDE SEQUENCE [LARGE SCALE GENOMIC DNA]</scope>
    <source>
        <strain evidence="1 2">DSM 46831</strain>
    </source>
</reference>
<dbReference type="EMBL" id="SLXV01000044">
    <property type="protein sequence ID" value="TCP64033.1"/>
    <property type="molecule type" value="Genomic_DNA"/>
</dbReference>
<evidence type="ECO:0000313" key="2">
    <source>
        <dbReference type="Proteomes" id="UP000294746"/>
    </source>
</evidence>
<protein>
    <recommendedName>
        <fullName evidence="3">Nucleotidyltransferase-like protein</fullName>
    </recommendedName>
</protein>
<accession>A0A4R2RLM7</accession>
<proteinExistence type="predicted"/>
<keyword evidence="2" id="KW-1185">Reference proteome</keyword>
<dbReference type="RefSeq" id="WP_131849687.1">
    <property type="nucleotide sequence ID" value="NZ_SLXV01000044.1"/>
</dbReference>
<sequence>MIHHDIVSRVETYFHSLPNDVFPDGLKSRATVVLSGSTGWGITEGFDEKADWDLHILLGNEAYQSFIIEHGANYVIDDHGNSPIVFGQINGQEWLMERVEGNRSGSWPLYLWIYKNCVFIQDPLSISSLIEKYQLKFERELDQLRRDHFVLFSVRRLDTSSSAKREIVTAAGINRGEMVKVALQTFSLIHGKPYPYNKWLAKHVERLCPEGEKLVELCNNCLMETRLEVLIGLAKELRNMMEEEMRKITGEQRWISHWWEFNKN</sequence>
<evidence type="ECO:0008006" key="3">
    <source>
        <dbReference type="Google" id="ProtNLM"/>
    </source>
</evidence>
<name>A0A4R2RLM7_9BACL</name>
<dbReference type="OrthoDB" id="2638547at2"/>
<organism evidence="1 2">
    <name type="scientific">Baia soyae</name>
    <dbReference type="NCBI Taxonomy" id="1544746"/>
    <lineage>
        <taxon>Bacteria</taxon>
        <taxon>Bacillati</taxon>
        <taxon>Bacillota</taxon>
        <taxon>Bacilli</taxon>
        <taxon>Bacillales</taxon>
        <taxon>Thermoactinomycetaceae</taxon>
        <taxon>Baia</taxon>
    </lineage>
</organism>
<comment type="caution">
    <text evidence="1">The sequence shown here is derived from an EMBL/GenBank/DDBJ whole genome shotgun (WGS) entry which is preliminary data.</text>
</comment>